<evidence type="ECO:0000313" key="3">
    <source>
        <dbReference type="Proteomes" id="UP000292118"/>
    </source>
</evidence>
<name>A0A4P6F403_9MICO</name>
<keyword evidence="3" id="KW-1185">Reference proteome</keyword>
<dbReference type="OrthoDB" id="3444499at2"/>
<organism evidence="2 3">
    <name type="scientific">Xylanimonas protaetiae</name>
    <dbReference type="NCBI Taxonomy" id="2509457"/>
    <lineage>
        <taxon>Bacteria</taxon>
        <taxon>Bacillati</taxon>
        <taxon>Actinomycetota</taxon>
        <taxon>Actinomycetes</taxon>
        <taxon>Micrococcales</taxon>
        <taxon>Promicromonosporaceae</taxon>
        <taxon>Xylanimonas</taxon>
    </lineage>
</organism>
<dbReference type="RefSeq" id="WP_129187508.1">
    <property type="nucleotide sequence ID" value="NZ_CP035493.1"/>
</dbReference>
<dbReference type="EMBL" id="CP035493">
    <property type="protein sequence ID" value="QAY69995.1"/>
    <property type="molecule type" value="Genomic_DNA"/>
</dbReference>
<dbReference type="AlphaFoldDB" id="A0A4P6F403"/>
<protein>
    <submittedName>
        <fullName evidence="2">Uncharacterized protein</fullName>
    </submittedName>
</protein>
<dbReference type="KEGG" id="xya:ET471_08090"/>
<gene>
    <name evidence="2" type="ORF">ET471_08090</name>
</gene>
<reference evidence="2 3" key="1">
    <citation type="submission" date="2019-01" db="EMBL/GenBank/DDBJ databases">
        <title>Genome sequencing of strain FW10M-9.</title>
        <authorList>
            <person name="Heo J."/>
            <person name="Kim S.-J."/>
            <person name="Kim J.-S."/>
            <person name="Hong S.-B."/>
            <person name="Kwon S.-W."/>
        </authorList>
    </citation>
    <scope>NUCLEOTIDE SEQUENCE [LARGE SCALE GENOMIC DNA]</scope>
    <source>
        <strain evidence="2 3">FW10M-9</strain>
    </source>
</reference>
<dbReference type="Proteomes" id="UP000292118">
    <property type="component" value="Chromosome"/>
</dbReference>
<feature type="compositionally biased region" description="Low complexity" evidence="1">
    <location>
        <begin position="342"/>
        <end position="367"/>
    </location>
</feature>
<sequence>MSRTLLHESTSLVEAAKPTDGPGRLRVKVIDAGTGSSGVYTEALLKQAAKDRVFHAGLHCYIDHPSESEQWERPERSIKDLAGVLATDAVFENGGLYADVKVFSAWRKPIADMAESIGMSIRAQAEVGSTDDNGRPVFSKILSAESVDFVTHAGRGGAVLSVLESARVQEARNVGQWIESRIHRDFTVLADDMAGEGRLTREERIALSSAIGDALAAFVSKIEDAAPQLYSRDLWAEPGTATAAEAAVAEASAEQRGEELRILVKDAHKAGPDEYVWLIDYDETACIALFSHETKAGVRVMRQGYTLTGDVATALTGDPVEVRRVITYEPVTEAATTAVEAVQVSESATTQTTDTTPVPAREAAPAAEPHPPAVEAGTNPPHKKEEAPMPQIPVDEARLTSLQEKAERVPALEAAKEAADKRAEAAESERDEYKRRATQAEAKAKADRFARNLIGEANKDLVPASVELILTEAMRDDLPLNEDGSLDTDKFAGVVNESRKAHETFLATVAEESGLGTVRGLGATQAAVVSEADFDKAVARAFGRKDQ</sequence>
<proteinExistence type="predicted"/>
<accession>A0A4P6F403</accession>
<evidence type="ECO:0000256" key="1">
    <source>
        <dbReference type="SAM" id="MobiDB-lite"/>
    </source>
</evidence>
<evidence type="ECO:0000313" key="2">
    <source>
        <dbReference type="EMBL" id="QAY69995.1"/>
    </source>
</evidence>
<feature type="region of interest" description="Disordered" evidence="1">
    <location>
        <begin position="410"/>
        <end position="435"/>
    </location>
</feature>
<feature type="region of interest" description="Disordered" evidence="1">
    <location>
        <begin position="342"/>
        <end position="391"/>
    </location>
</feature>